<accession>A0A1E7JL57</accession>
<comment type="caution">
    <text evidence="2">The sequence shown here is derived from an EMBL/GenBank/DDBJ whole genome shotgun (WGS) entry which is preliminary data.</text>
</comment>
<organism evidence="2 3">
    <name type="scientific">Streptomyces abyssalis</name>
    <dbReference type="NCBI Taxonomy" id="933944"/>
    <lineage>
        <taxon>Bacteria</taxon>
        <taxon>Bacillati</taxon>
        <taxon>Actinomycetota</taxon>
        <taxon>Actinomycetes</taxon>
        <taxon>Kitasatosporales</taxon>
        <taxon>Streptomycetaceae</taxon>
        <taxon>Streptomyces</taxon>
    </lineage>
</organism>
<dbReference type="PATRIC" id="fig|933944.5.peg.2026"/>
<reference evidence="2 3" key="1">
    <citation type="journal article" date="2016" name="Front. Microbiol.">
        <title>Comparative Genomics Analysis of Streptomyces Species Reveals Their Adaptation to the Marine Environment and Their Diversity at the Genomic Level.</title>
        <authorList>
            <person name="Tian X."/>
            <person name="Zhang Z."/>
            <person name="Yang T."/>
            <person name="Chen M."/>
            <person name="Li J."/>
            <person name="Chen F."/>
            <person name="Yang J."/>
            <person name="Li W."/>
            <person name="Zhang B."/>
            <person name="Zhang Z."/>
            <person name="Wu J."/>
            <person name="Zhang C."/>
            <person name="Long L."/>
            <person name="Xiao J."/>
        </authorList>
    </citation>
    <scope>NUCLEOTIDE SEQUENCE [LARGE SCALE GENOMIC DNA]</scope>
    <source>
        <strain evidence="2 3">SCSIO 10390</strain>
    </source>
</reference>
<dbReference type="OrthoDB" id="4293106at2"/>
<proteinExistence type="predicted"/>
<feature type="region of interest" description="Disordered" evidence="1">
    <location>
        <begin position="1"/>
        <end position="23"/>
    </location>
</feature>
<gene>
    <name evidence="2" type="ORF">AN215_19985</name>
</gene>
<keyword evidence="3" id="KW-1185">Reference proteome</keyword>
<evidence type="ECO:0000256" key="1">
    <source>
        <dbReference type="SAM" id="MobiDB-lite"/>
    </source>
</evidence>
<dbReference type="RefSeq" id="WP_070012144.1">
    <property type="nucleotide sequence ID" value="NZ_LJGS01000042.1"/>
</dbReference>
<evidence type="ECO:0000313" key="2">
    <source>
        <dbReference type="EMBL" id="OEU88376.1"/>
    </source>
</evidence>
<feature type="compositionally biased region" description="Polar residues" evidence="1">
    <location>
        <begin position="1"/>
        <end position="14"/>
    </location>
</feature>
<protein>
    <submittedName>
        <fullName evidence="2">Uncharacterized protein</fullName>
    </submittedName>
</protein>
<dbReference type="EMBL" id="LJGT01000040">
    <property type="protein sequence ID" value="OEU88376.1"/>
    <property type="molecule type" value="Genomic_DNA"/>
</dbReference>
<dbReference type="Proteomes" id="UP000176087">
    <property type="component" value="Unassembled WGS sequence"/>
</dbReference>
<dbReference type="AlphaFoldDB" id="A0A1E7JL57"/>
<sequence>MTTTVSMATVSPSRSLGAVRTTGQDELPLPPGVWLEAPLWLLAGVEDEEEISFEPNIWRGID</sequence>
<name>A0A1E7JL57_9ACTN</name>
<evidence type="ECO:0000313" key="3">
    <source>
        <dbReference type="Proteomes" id="UP000176087"/>
    </source>
</evidence>